<comment type="subcellular location">
    <subcellularLocation>
        <location evidence="1">Membrane</location>
        <topology evidence="1">Multi-pass membrane protein</topology>
    </subcellularLocation>
</comment>
<accession>A0ABP9XN32</accession>
<feature type="compositionally biased region" description="Polar residues" evidence="5">
    <location>
        <begin position="1"/>
        <end position="10"/>
    </location>
</feature>
<dbReference type="Proteomes" id="UP001476247">
    <property type="component" value="Unassembled WGS sequence"/>
</dbReference>
<feature type="transmembrane region" description="Helical" evidence="6">
    <location>
        <begin position="222"/>
        <end position="242"/>
    </location>
</feature>
<feature type="transmembrane region" description="Helical" evidence="6">
    <location>
        <begin position="443"/>
        <end position="463"/>
    </location>
</feature>
<evidence type="ECO:0000256" key="4">
    <source>
        <dbReference type="ARBA" id="ARBA00023136"/>
    </source>
</evidence>
<feature type="transmembrane region" description="Helical" evidence="6">
    <location>
        <begin position="185"/>
        <end position="210"/>
    </location>
</feature>
<evidence type="ECO:0000256" key="1">
    <source>
        <dbReference type="ARBA" id="ARBA00004141"/>
    </source>
</evidence>
<feature type="transmembrane region" description="Helical" evidence="6">
    <location>
        <begin position="368"/>
        <end position="391"/>
    </location>
</feature>
<feature type="transmembrane region" description="Helical" evidence="6">
    <location>
        <begin position="146"/>
        <end position="164"/>
    </location>
</feature>
<dbReference type="PANTHER" id="PTHR23508:SF10">
    <property type="entry name" value="CARBOXYLIC ACID TRANSPORTER PROTEIN HOMOLOG"/>
    <property type="match status" value="1"/>
</dbReference>
<dbReference type="Pfam" id="PF00083">
    <property type="entry name" value="Sugar_tr"/>
    <property type="match status" value="1"/>
</dbReference>
<dbReference type="PROSITE" id="PS50850">
    <property type="entry name" value="MFS"/>
    <property type="match status" value="1"/>
</dbReference>
<proteinExistence type="predicted"/>
<feature type="transmembrane region" description="Helical" evidence="6">
    <location>
        <begin position="312"/>
        <end position="331"/>
    </location>
</feature>
<gene>
    <name evidence="8" type="ORF">HPULCUR_000908</name>
</gene>
<feature type="compositionally biased region" description="Polar residues" evidence="5">
    <location>
        <begin position="22"/>
        <end position="41"/>
    </location>
</feature>
<comment type="caution">
    <text evidence="8">The sequence shown here is derived from an EMBL/GenBank/DDBJ whole genome shotgun (WGS) entry which is preliminary data.</text>
</comment>
<dbReference type="SUPFAM" id="SSF103473">
    <property type="entry name" value="MFS general substrate transporter"/>
    <property type="match status" value="1"/>
</dbReference>
<dbReference type="PROSITE" id="PS00216">
    <property type="entry name" value="SUGAR_TRANSPORT_1"/>
    <property type="match status" value="1"/>
</dbReference>
<evidence type="ECO:0000256" key="5">
    <source>
        <dbReference type="SAM" id="MobiDB-lite"/>
    </source>
</evidence>
<organism evidence="8 9">
    <name type="scientific">Helicostylum pulchrum</name>
    <dbReference type="NCBI Taxonomy" id="562976"/>
    <lineage>
        <taxon>Eukaryota</taxon>
        <taxon>Fungi</taxon>
        <taxon>Fungi incertae sedis</taxon>
        <taxon>Mucoromycota</taxon>
        <taxon>Mucoromycotina</taxon>
        <taxon>Mucoromycetes</taxon>
        <taxon>Mucorales</taxon>
        <taxon>Mucorineae</taxon>
        <taxon>Mucoraceae</taxon>
        <taxon>Helicostylum</taxon>
    </lineage>
</organism>
<evidence type="ECO:0000256" key="2">
    <source>
        <dbReference type="ARBA" id="ARBA00022692"/>
    </source>
</evidence>
<dbReference type="Gene3D" id="1.20.1250.20">
    <property type="entry name" value="MFS general substrate transporter like domains"/>
    <property type="match status" value="1"/>
</dbReference>
<name>A0ABP9XN32_9FUNG</name>
<dbReference type="InterPro" id="IPR005829">
    <property type="entry name" value="Sugar_transporter_CS"/>
</dbReference>
<keyword evidence="2 6" id="KW-0812">Transmembrane</keyword>
<keyword evidence="3 6" id="KW-1133">Transmembrane helix</keyword>
<evidence type="ECO:0000313" key="8">
    <source>
        <dbReference type="EMBL" id="GAA5795548.1"/>
    </source>
</evidence>
<feature type="transmembrane region" description="Helical" evidence="6">
    <location>
        <begin position="272"/>
        <end position="292"/>
    </location>
</feature>
<keyword evidence="4 6" id="KW-0472">Membrane</keyword>
<dbReference type="EMBL" id="BAABUJ010000005">
    <property type="protein sequence ID" value="GAA5795548.1"/>
    <property type="molecule type" value="Genomic_DNA"/>
</dbReference>
<evidence type="ECO:0000256" key="3">
    <source>
        <dbReference type="ARBA" id="ARBA00022989"/>
    </source>
</evidence>
<evidence type="ECO:0000259" key="7">
    <source>
        <dbReference type="PROSITE" id="PS50850"/>
    </source>
</evidence>
<feature type="domain" description="Major facilitator superfamily (MFS) profile" evidence="7">
    <location>
        <begin position="52"/>
        <end position="467"/>
    </location>
</feature>
<evidence type="ECO:0000256" key="6">
    <source>
        <dbReference type="SAM" id="Phobius"/>
    </source>
</evidence>
<keyword evidence="9" id="KW-1185">Reference proteome</keyword>
<reference evidence="8 9" key="1">
    <citation type="submission" date="2024-04" db="EMBL/GenBank/DDBJ databases">
        <title>genome sequences of Mucor flavus KT1a and Helicostylum pulchrum KT1b strains isolation_sourced from the surface of a dry-aged beef.</title>
        <authorList>
            <person name="Toyotome T."/>
            <person name="Hosono M."/>
            <person name="Torimaru M."/>
            <person name="Fukuda K."/>
            <person name="Mikami N."/>
        </authorList>
    </citation>
    <scope>NUCLEOTIDE SEQUENCE [LARGE SCALE GENOMIC DNA]</scope>
    <source>
        <strain evidence="8 9">KT1b</strain>
    </source>
</reference>
<feature type="transmembrane region" description="Helical" evidence="6">
    <location>
        <begin position="120"/>
        <end position="140"/>
    </location>
</feature>
<feature type="transmembrane region" description="Helical" evidence="6">
    <location>
        <begin position="343"/>
        <end position="362"/>
    </location>
</feature>
<sequence length="512" mass="54990">MPQHTINETIHTGADIKKSHDSSQASTDDTPSSINSASNDDVQAKSTSQKLSLIFASIALGSDGYQANIIGAVERCLEKIYGAAVLSNGLSTRVSNAMLVGDIVGQVGFGFIIDRMGRKFGIISCTMFVCLGIILATASSGLTPTGLIWMLIIARGVTGVGVGGEYPCSSVTAGEAAEESGRSRGLWLILSGNFVIDVGFVVATIVPVILLAICGEGGLEVVWRLSIGLGLLLPLNVLYFRLKMLNSEMYQKNALTQNVPYLLIFKKYWPKLLVTGGIWFLYDFVSYSFGIFSDTILSVAVPENTLMQTLCWNIVINVFYPFGALAGGLFIDRLGRKTIMASGFFIQAIIGIIVGALAPQIITNCFPVFVIMYGFFIFFGEFGPGDCTILISAEMYPTAIRGTMYGLSAALGKAGAAIGTQVFKPMLYALIESTGDPLRAQGYLFIIGSCIGILGGIITLLYIPNMTHESIDTLDVEFRQMLLDNGYDVSQLGFGNVDSQAEIAKPNKKEKN</sequence>
<dbReference type="InterPro" id="IPR036259">
    <property type="entry name" value="MFS_trans_sf"/>
</dbReference>
<dbReference type="PANTHER" id="PTHR23508">
    <property type="entry name" value="CARBOXYLIC ACID TRANSPORTER PROTEIN HOMOLOG"/>
    <property type="match status" value="1"/>
</dbReference>
<feature type="transmembrane region" description="Helical" evidence="6">
    <location>
        <begin position="403"/>
        <end position="423"/>
    </location>
</feature>
<feature type="region of interest" description="Disordered" evidence="5">
    <location>
        <begin position="1"/>
        <end position="41"/>
    </location>
</feature>
<dbReference type="InterPro" id="IPR020846">
    <property type="entry name" value="MFS_dom"/>
</dbReference>
<dbReference type="InterPro" id="IPR005828">
    <property type="entry name" value="MFS_sugar_transport-like"/>
</dbReference>
<evidence type="ECO:0000313" key="9">
    <source>
        <dbReference type="Proteomes" id="UP001476247"/>
    </source>
</evidence>
<protein>
    <recommendedName>
        <fullName evidence="7">Major facilitator superfamily (MFS) profile domain-containing protein</fullName>
    </recommendedName>
</protein>